<feature type="compositionally biased region" description="Basic and acidic residues" evidence="1">
    <location>
        <begin position="144"/>
        <end position="157"/>
    </location>
</feature>
<sequence>MGVQLIFCVIQGSAEVVYMIKSDAIQAMRKYNNILGGSTEAAPVAARVNVTGLNGRMKRSVFIGQAVRGGRVGRGTCSGPVGRRLPIKSQALKFSKSEEFQTKISKSVRYRFVMDSKDFPEFGSIELESQRDIEAEIHRSRFEENKQRRFDGVETSKSRKRRTIDIEDDDDDVNDNDVKDDNDKGKTSAPEDPEPKKR</sequence>
<dbReference type="ExpressionAtlas" id="A0A5S9XQ58">
    <property type="expression patterns" value="baseline and differential"/>
</dbReference>
<dbReference type="EMBL" id="CACSHJ010000095">
    <property type="protein sequence ID" value="CAA0393926.1"/>
    <property type="molecule type" value="Genomic_DNA"/>
</dbReference>
<evidence type="ECO:0000256" key="1">
    <source>
        <dbReference type="SAM" id="MobiDB-lite"/>
    </source>
</evidence>
<accession>A0A5S9XQ58</accession>
<feature type="region of interest" description="Disordered" evidence="1">
    <location>
        <begin position="144"/>
        <end position="198"/>
    </location>
</feature>
<proteinExistence type="predicted"/>
<reference evidence="2 3" key="1">
    <citation type="submission" date="2019-12" db="EMBL/GenBank/DDBJ databases">
        <authorList>
            <person name="Jiao W.-B."/>
            <person name="Schneeberger K."/>
        </authorList>
    </citation>
    <scope>NUCLEOTIDE SEQUENCE [LARGE SCALE GENOMIC DNA]</scope>
    <source>
        <strain evidence="3">cv. C24</strain>
    </source>
</reference>
<name>A0A5S9XQ58_ARATH</name>
<gene>
    <name evidence="2" type="ORF">C24_LOCUS17246</name>
</gene>
<organism evidence="2 3">
    <name type="scientific">Arabidopsis thaliana</name>
    <name type="common">Mouse-ear cress</name>
    <dbReference type="NCBI Taxonomy" id="3702"/>
    <lineage>
        <taxon>Eukaryota</taxon>
        <taxon>Viridiplantae</taxon>
        <taxon>Streptophyta</taxon>
        <taxon>Embryophyta</taxon>
        <taxon>Tracheophyta</taxon>
        <taxon>Spermatophyta</taxon>
        <taxon>Magnoliopsida</taxon>
        <taxon>eudicotyledons</taxon>
        <taxon>Gunneridae</taxon>
        <taxon>Pentapetalae</taxon>
        <taxon>rosids</taxon>
        <taxon>malvids</taxon>
        <taxon>Brassicales</taxon>
        <taxon>Brassicaceae</taxon>
        <taxon>Camelineae</taxon>
        <taxon>Arabidopsis</taxon>
    </lineage>
</organism>
<evidence type="ECO:0000313" key="3">
    <source>
        <dbReference type="Proteomes" id="UP000434276"/>
    </source>
</evidence>
<feature type="compositionally biased region" description="Basic and acidic residues" evidence="1">
    <location>
        <begin position="176"/>
        <end position="186"/>
    </location>
</feature>
<dbReference type="AlphaFoldDB" id="A0A5S9XQ58"/>
<evidence type="ECO:0000313" key="2">
    <source>
        <dbReference type="EMBL" id="CAA0393926.1"/>
    </source>
</evidence>
<feature type="compositionally biased region" description="Acidic residues" evidence="1">
    <location>
        <begin position="166"/>
        <end position="175"/>
    </location>
</feature>
<protein>
    <submittedName>
        <fullName evidence="2">Uncharacterized protein</fullName>
    </submittedName>
</protein>
<dbReference type="Proteomes" id="UP000434276">
    <property type="component" value="Unassembled WGS sequence"/>
</dbReference>